<dbReference type="STRING" id="555088.DealDRAFT_2530"/>
<evidence type="ECO:0000256" key="6">
    <source>
        <dbReference type="SAM" id="Phobius"/>
    </source>
</evidence>
<dbReference type="Gene3D" id="3.30.565.10">
    <property type="entry name" value="Histidine kinase-like ATPase, C-terminal domain"/>
    <property type="match status" value="1"/>
</dbReference>
<dbReference type="Proteomes" id="UP000006443">
    <property type="component" value="Unassembled WGS sequence"/>
</dbReference>
<feature type="transmembrane region" description="Helical" evidence="6">
    <location>
        <begin position="45"/>
        <end position="65"/>
    </location>
</feature>
<dbReference type="GO" id="GO:0016020">
    <property type="term" value="C:membrane"/>
    <property type="evidence" value="ECO:0007669"/>
    <property type="project" value="InterPro"/>
</dbReference>
<dbReference type="GO" id="GO:0046983">
    <property type="term" value="F:protein dimerization activity"/>
    <property type="evidence" value="ECO:0007669"/>
    <property type="project" value="InterPro"/>
</dbReference>
<feature type="transmembrane region" description="Helical" evidence="6">
    <location>
        <begin position="6"/>
        <end position="24"/>
    </location>
</feature>
<keyword evidence="3" id="KW-0808">Transferase</keyword>
<reference evidence="8 9" key="1">
    <citation type="submission" date="2009-02" db="EMBL/GenBank/DDBJ databases">
        <title>Sequencing of the draft genome and assembly of Dethiobacter alkaliphilus AHT 1.</title>
        <authorList>
            <consortium name="US DOE Joint Genome Institute (JGI-PGF)"/>
            <person name="Lucas S."/>
            <person name="Copeland A."/>
            <person name="Lapidus A."/>
            <person name="Glavina del Rio T."/>
            <person name="Dalin E."/>
            <person name="Tice H."/>
            <person name="Bruce D."/>
            <person name="Goodwin L."/>
            <person name="Pitluck S."/>
            <person name="Larimer F."/>
            <person name="Land M.L."/>
            <person name="Hauser L."/>
            <person name="Muyzer G."/>
        </authorList>
    </citation>
    <scope>NUCLEOTIDE SEQUENCE [LARGE SCALE GENOMIC DNA]</scope>
    <source>
        <strain evidence="8 9">AHT 1</strain>
    </source>
</reference>
<dbReference type="EC" id="2.7.13.3" evidence="2"/>
<dbReference type="eggNOG" id="COG4585">
    <property type="taxonomic scope" value="Bacteria"/>
</dbReference>
<feature type="transmembrane region" description="Helical" evidence="6">
    <location>
        <begin position="141"/>
        <end position="161"/>
    </location>
</feature>
<evidence type="ECO:0000313" key="8">
    <source>
        <dbReference type="EMBL" id="EEG76556.1"/>
    </source>
</evidence>
<dbReference type="Pfam" id="PF07730">
    <property type="entry name" value="HisKA_3"/>
    <property type="match status" value="1"/>
</dbReference>
<evidence type="ECO:0000259" key="7">
    <source>
        <dbReference type="SMART" id="SM00387"/>
    </source>
</evidence>
<organism evidence="8 9">
    <name type="scientific">Dethiobacter alkaliphilus AHT 1</name>
    <dbReference type="NCBI Taxonomy" id="555088"/>
    <lineage>
        <taxon>Bacteria</taxon>
        <taxon>Bacillati</taxon>
        <taxon>Bacillota</taxon>
        <taxon>Dethiobacteria</taxon>
        <taxon>Dethiobacterales</taxon>
        <taxon>Dethiobacteraceae</taxon>
        <taxon>Dethiobacter</taxon>
    </lineage>
</organism>
<protein>
    <recommendedName>
        <fullName evidence="2">histidine kinase</fullName>
        <ecNumber evidence="2">2.7.13.3</ecNumber>
    </recommendedName>
</protein>
<feature type="transmembrane region" description="Helical" evidence="6">
    <location>
        <begin position="107"/>
        <end position="129"/>
    </location>
</feature>
<evidence type="ECO:0000256" key="1">
    <source>
        <dbReference type="ARBA" id="ARBA00000085"/>
    </source>
</evidence>
<dbReference type="SUPFAM" id="SSF55874">
    <property type="entry name" value="ATPase domain of HSP90 chaperone/DNA topoisomerase II/histidine kinase"/>
    <property type="match status" value="1"/>
</dbReference>
<dbReference type="Gene3D" id="1.20.5.1930">
    <property type="match status" value="1"/>
</dbReference>
<dbReference type="SMART" id="SM00387">
    <property type="entry name" value="HATPase_c"/>
    <property type="match status" value="1"/>
</dbReference>
<sequence length="468" mass="53475">MPKEYFFLYLIYGSAFINMGIFALQKKDVEVSNLALVRSLKYLGFFGITHGISEWVTMLVIADLYPQQYVLFFILKQLLKAVSFACLLRFGVSLLPVPDKYRKPVKLIPMVVFIFWLTFFMLLMLRHGWDYHLIDPRYNIVWLRYFMGFPGGLVSGIALYLNAGWMEERKLGHIAKKYKSLAYIFFVYSVLDGAIVREMAFFPASIINDTLFLSIFGFPIQIAKAAVGIGINILLIRLVQTFGWEQKEKLHQLQKKKIAYEERRKLGMEIHDGIIQGLYAAGLKAEYLNRNKPEGKQGEILQDIKRDLNNTIDKTREFLAASSLEVIEVEDLIDSLQQLADRFKMSSSLNIDLQCRVPLLTLGQLSPEKTTQIYYIVQEALSNVIKHAQATSAEVVLEAKYDYLLVQVVDDGIGIENDKGNDAGHMGLEAMEHRAKKAEGTLKVENTKKGTMMELQVPWEVSADEKEH</sequence>
<keyword evidence="5" id="KW-0902">Two-component regulatory system</keyword>
<evidence type="ECO:0000256" key="2">
    <source>
        <dbReference type="ARBA" id="ARBA00012438"/>
    </source>
</evidence>
<keyword evidence="6" id="KW-0812">Transmembrane</keyword>
<dbReference type="GO" id="GO:0000155">
    <property type="term" value="F:phosphorelay sensor kinase activity"/>
    <property type="evidence" value="ECO:0007669"/>
    <property type="project" value="InterPro"/>
</dbReference>
<dbReference type="OrthoDB" id="9781904at2"/>
<accession>C0GJ71</accession>
<dbReference type="AlphaFoldDB" id="C0GJ71"/>
<keyword evidence="6" id="KW-0472">Membrane</keyword>
<dbReference type="PANTHER" id="PTHR24421">
    <property type="entry name" value="NITRATE/NITRITE SENSOR PROTEIN NARX-RELATED"/>
    <property type="match status" value="1"/>
</dbReference>
<feature type="transmembrane region" description="Helical" evidence="6">
    <location>
        <begin position="181"/>
        <end position="200"/>
    </location>
</feature>
<feature type="transmembrane region" description="Helical" evidence="6">
    <location>
        <begin position="212"/>
        <end position="239"/>
    </location>
</feature>
<proteinExistence type="predicted"/>
<evidence type="ECO:0000313" key="9">
    <source>
        <dbReference type="Proteomes" id="UP000006443"/>
    </source>
</evidence>
<dbReference type="InterPro" id="IPR011712">
    <property type="entry name" value="Sig_transdc_His_kin_sub3_dim/P"/>
</dbReference>
<dbReference type="Pfam" id="PF02518">
    <property type="entry name" value="HATPase_c"/>
    <property type="match status" value="1"/>
</dbReference>
<gene>
    <name evidence="8" type="ORF">DealDRAFT_2530</name>
</gene>
<name>C0GJ71_DETAL</name>
<dbReference type="InterPro" id="IPR003594">
    <property type="entry name" value="HATPase_dom"/>
</dbReference>
<feature type="transmembrane region" description="Helical" evidence="6">
    <location>
        <begin position="71"/>
        <end position="95"/>
    </location>
</feature>
<dbReference type="InterPro" id="IPR050482">
    <property type="entry name" value="Sensor_HK_TwoCompSys"/>
</dbReference>
<keyword evidence="4 8" id="KW-0418">Kinase</keyword>
<keyword evidence="6" id="KW-1133">Transmembrane helix</keyword>
<comment type="catalytic activity">
    <reaction evidence="1">
        <text>ATP + protein L-histidine = ADP + protein N-phospho-L-histidine.</text>
        <dbReference type="EC" id="2.7.13.3"/>
    </reaction>
</comment>
<dbReference type="CDD" id="cd16917">
    <property type="entry name" value="HATPase_UhpB-NarQ-NarX-like"/>
    <property type="match status" value="1"/>
</dbReference>
<dbReference type="InterPro" id="IPR036890">
    <property type="entry name" value="HATPase_C_sf"/>
</dbReference>
<comment type="caution">
    <text evidence="8">The sequence shown here is derived from an EMBL/GenBank/DDBJ whole genome shotgun (WGS) entry which is preliminary data.</text>
</comment>
<feature type="domain" description="Histidine kinase/HSP90-like ATPase" evidence="7">
    <location>
        <begin position="368"/>
        <end position="461"/>
    </location>
</feature>
<evidence type="ECO:0000256" key="4">
    <source>
        <dbReference type="ARBA" id="ARBA00022777"/>
    </source>
</evidence>
<dbReference type="RefSeq" id="WP_008518024.1">
    <property type="nucleotide sequence ID" value="NZ_ACJM01000015.1"/>
</dbReference>
<dbReference type="EMBL" id="ACJM01000015">
    <property type="protein sequence ID" value="EEG76556.1"/>
    <property type="molecule type" value="Genomic_DNA"/>
</dbReference>
<evidence type="ECO:0000256" key="3">
    <source>
        <dbReference type="ARBA" id="ARBA00022679"/>
    </source>
</evidence>
<evidence type="ECO:0000256" key="5">
    <source>
        <dbReference type="ARBA" id="ARBA00023012"/>
    </source>
</evidence>
<keyword evidence="9" id="KW-1185">Reference proteome</keyword>